<sequence length="139" mass="14404">MDLSPFIFVALAVAWAAYLVPKALKHHEDVVKTRSAERFSQTMRVLARRDHAAAPAGHAGYLDDDTVEHAVVLDETTDPDSPLHGADLAESDEAREAAGDRGVVMARARAAGAAMGAATVAATGRATTATARAAAGSRA</sequence>
<evidence type="ECO:0000313" key="2">
    <source>
        <dbReference type="EMBL" id="MCM0621453.1"/>
    </source>
</evidence>
<reference evidence="2" key="1">
    <citation type="submission" date="2022-05" db="EMBL/GenBank/DDBJ databases">
        <authorList>
            <person name="Tuo L."/>
        </authorList>
    </citation>
    <scope>NUCLEOTIDE SEQUENCE</scope>
    <source>
        <strain evidence="2">BSK12Z-4</strain>
    </source>
</reference>
<evidence type="ECO:0000256" key="1">
    <source>
        <dbReference type="SAM" id="MobiDB-lite"/>
    </source>
</evidence>
<dbReference type="EMBL" id="JAMOIL010000017">
    <property type="protein sequence ID" value="MCM0621453.1"/>
    <property type="molecule type" value="Genomic_DNA"/>
</dbReference>
<gene>
    <name evidence="2" type="ORF">M8330_14255</name>
</gene>
<proteinExistence type="predicted"/>
<accession>A0A9X2D8W0</accession>
<comment type="caution">
    <text evidence="2">The sequence shown here is derived from an EMBL/GenBank/DDBJ whole genome shotgun (WGS) entry which is preliminary data.</text>
</comment>
<organism evidence="2 3">
    <name type="scientific">Nocardioides bruguierae</name>
    <dbReference type="NCBI Taxonomy" id="2945102"/>
    <lineage>
        <taxon>Bacteria</taxon>
        <taxon>Bacillati</taxon>
        <taxon>Actinomycetota</taxon>
        <taxon>Actinomycetes</taxon>
        <taxon>Propionibacteriales</taxon>
        <taxon>Nocardioidaceae</taxon>
        <taxon>Nocardioides</taxon>
    </lineage>
</organism>
<dbReference type="AlphaFoldDB" id="A0A9X2D8W0"/>
<name>A0A9X2D8W0_9ACTN</name>
<keyword evidence="3" id="KW-1185">Reference proteome</keyword>
<protein>
    <submittedName>
        <fullName evidence="2">Uncharacterized protein</fullName>
    </submittedName>
</protein>
<dbReference type="Proteomes" id="UP001139485">
    <property type="component" value="Unassembled WGS sequence"/>
</dbReference>
<feature type="non-terminal residue" evidence="2">
    <location>
        <position position="139"/>
    </location>
</feature>
<evidence type="ECO:0000313" key="3">
    <source>
        <dbReference type="Proteomes" id="UP001139485"/>
    </source>
</evidence>
<feature type="region of interest" description="Disordered" evidence="1">
    <location>
        <begin position="76"/>
        <end position="100"/>
    </location>
</feature>